<feature type="region of interest" description="Disordered" evidence="6">
    <location>
        <begin position="1"/>
        <end position="133"/>
    </location>
</feature>
<dbReference type="Proteomes" id="UP000669133">
    <property type="component" value="Unassembled WGS sequence"/>
</dbReference>
<dbReference type="PANTHER" id="PTHR14196:SF12">
    <property type="entry name" value="ZINC FINGER PROTEIN 208-LIKE"/>
    <property type="match status" value="1"/>
</dbReference>
<dbReference type="EMBL" id="JAEOAQ010000001">
    <property type="protein sequence ID" value="KAG5421031.1"/>
    <property type="molecule type" value="Genomic_DNA"/>
</dbReference>
<dbReference type="SUPFAM" id="SSF57667">
    <property type="entry name" value="beta-beta-alpha zinc fingers"/>
    <property type="match status" value="2"/>
</dbReference>
<feature type="region of interest" description="Disordered" evidence="6">
    <location>
        <begin position="150"/>
        <end position="198"/>
    </location>
</feature>
<reference evidence="8 9" key="1">
    <citation type="submission" date="2020-12" db="EMBL/GenBank/DDBJ databases">
        <title>Effect of drift, selection, and recombination on the evolution of hybrid genomes in Candida yeast pathogens.</title>
        <authorList>
            <person name="Mixao V."/>
            <person name="Ksiezopolska E."/>
            <person name="Saus E."/>
            <person name="Boekhout T."/>
            <person name="Gacser A."/>
            <person name="Gabaldon T."/>
        </authorList>
    </citation>
    <scope>NUCLEOTIDE SEQUENCE [LARGE SCALE GENOMIC DNA]</scope>
    <source>
        <strain evidence="8 9">BP57</strain>
    </source>
</reference>
<feature type="compositionally biased region" description="Polar residues" evidence="6">
    <location>
        <begin position="404"/>
        <end position="450"/>
    </location>
</feature>
<dbReference type="AlphaFoldDB" id="A0A8H7ZJ26"/>
<evidence type="ECO:0000256" key="1">
    <source>
        <dbReference type="ARBA" id="ARBA00022723"/>
    </source>
</evidence>
<organism evidence="8 9">
    <name type="scientific">Candida metapsilosis</name>
    <dbReference type="NCBI Taxonomy" id="273372"/>
    <lineage>
        <taxon>Eukaryota</taxon>
        <taxon>Fungi</taxon>
        <taxon>Dikarya</taxon>
        <taxon>Ascomycota</taxon>
        <taxon>Saccharomycotina</taxon>
        <taxon>Pichiomycetes</taxon>
        <taxon>Debaryomycetaceae</taxon>
        <taxon>Candida/Lodderomyces clade</taxon>
        <taxon>Candida</taxon>
    </lineage>
</organism>
<feature type="region of interest" description="Disordered" evidence="6">
    <location>
        <begin position="875"/>
        <end position="902"/>
    </location>
</feature>
<keyword evidence="1" id="KW-0479">Metal-binding</keyword>
<comment type="caution">
    <text evidence="8">The sequence shown here is derived from an EMBL/GenBank/DDBJ whole genome shotgun (WGS) entry which is preliminary data.</text>
</comment>
<sequence length="902" mass="100000">MSYLEHSQQSNPSPQHSQSRNQQQSSQSQSQYPQQMSNLFANQPFQRSQQPLSNLPGPQGQHQHQQQQQQLQLQQQQPSQSIPPQQFPTRSRGDSIFLPPPISSSQIRPTSEQSYETTTANPRLNQSTGSTIGSRSNSIFSSLINIPGSNGNSISEQSGPLSQQQQQQLAASAGGSNLKSSTIGNQAPNLPPTSRSRQMSLVPNQEFTVEDLENLFGNNRESMANLFAWQQGDLKFSLSGASGGPTGSNANVAVAPNSVSGGKVKSGSLDLSAWIDNSNQPGSIGFNNSITEIIQNMISNGSIDFSNMNDQQRRDSILKIINDQTALRNPRASISSANSSNASTTLRQDIFKKGDEGTTKQGTGKANQGNERQGKRQRSKNEKELSPTSSVSSKASKRNEEPQSPKTSPTQYNNHRLVNPSYTQQPTYNQQPSVNSQGQKGFQANVNPLSPTNQYQYSSFPSFNNSLSFSAMSPGGTRQNSFMGGYQYPLSTQPQQVQGQMPPQQMFSQAGRSQMQQYQQPYLQQTIAPQQQQQQQQQSQFQQPQYYMPQQQQYQPPLQNELQQQQQPPPPTPQQQQQVAKQARGTNDSKKRKQPTKRTRKSKESVDSVNPQVVSPTNPNLVPAQQIARSEDGRPLLGATKIDQLMLVIQARDKGVTKAIDQGPDGSILAAREGYGTGNLTNQGEVLPRPVSLVGGVEKPQRFKSNSSQSEDDDEPDAKRHKARTQQCPYCLKYFTQSTHLEVHIRSHIGYKPYECTYCHKKFTQGGNLRTHLRLHTGEKPFTCEICNRSFNRKGNLEAHKLTHENVKPFECKLDNCDKSFTQLGNLKSHQNRFHSQTLNTLTHKLAELSGPALERLPPDERELLMYFKSLYKNSNKGIRGRGKQQSAGSEGSMGSPDEANG</sequence>
<evidence type="ECO:0000256" key="6">
    <source>
        <dbReference type="SAM" id="MobiDB-lite"/>
    </source>
</evidence>
<dbReference type="Pfam" id="PF00096">
    <property type="entry name" value="zf-C2H2"/>
    <property type="match status" value="4"/>
</dbReference>
<feature type="compositionally biased region" description="Basic residues" evidence="6">
    <location>
        <begin position="590"/>
        <end position="601"/>
    </location>
</feature>
<feature type="region of interest" description="Disordered" evidence="6">
    <location>
        <begin position="480"/>
        <end position="629"/>
    </location>
</feature>
<dbReference type="InterPro" id="IPR013087">
    <property type="entry name" value="Znf_C2H2_type"/>
</dbReference>
<feature type="compositionally biased region" description="Polar residues" evidence="6">
    <location>
        <begin position="103"/>
        <end position="133"/>
    </location>
</feature>
<proteinExistence type="predicted"/>
<dbReference type="FunFam" id="3.30.160.60:FF:002343">
    <property type="entry name" value="Zinc finger protein 33A"/>
    <property type="match status" value="1"/>
</dbReference>
<dbReference type="SMART" id="SM00355">
    <property type="entry name" value="ZnF_C2H2"/>
    <property type="match status" value="4"/>
</dbReference>
<dbReference type="GO" id="GO:0000981">
    <property type="term" value="F:DNA-binding transcription factor activity, RNA polymerase II-specific"/>
    <property type="evidence" value="ECO:0007669"/>
    <property type="project" value="TreeGrafter"/>
</dbReference>
<dbReference type="GO" id="GO:0005634">
    <property type="term" value="C:nucleus"/>
    <property type="evidence" value="ECO:0007669"/>
    <property type="project" value="TreeGrafter"/>
</dbReference>
<dbReference type="RefSeq" id="XP_067550147.1">
    <property type="nucleotide sequence ID" value="XM_067689932.1"/>
</dbReference>
<dbReference type="PROSITE" id="PS50157">
    <property type="entry name" value="ZINC_FINGER_C2H2_2"/>
    <property type="match status" value="4"/>
</dbReference>
<evidence type="ECO:0000259" key="7">
    <source>
        <dbReference type="PROSITE" id="PS50157"/>
    </source>
</evidence>
<dbReference type="PANTHER" id="PTHR14196">
    <property type="entry name" value="ODD-SKIPPED - RELATED"/>
    <property type="match status" value="1"/>
</dbReference>
<evidence type="ECO:0000256" key="4">
    <source>
        <dbReference type="ARBA" id="ARBA00022833"/>
    </source>
</evidence>
<keyword evidence="4" id="KW-0862">Zinc</keyword>
<dbReference type="PROSITE" id="PS00028">
    <property type="entry name" value="ZINC_FINGER_C2H2_1"/>
    <property type="match status" value="4"/>
</dbReference>
<feature type="compositionally biased region" description="Low complexity" evidence="6">
    <location>
        <begin position="157"/>
        <end position="176"/>
    </location>
</feature>
<feature type="compositionally biased region" description="Polar residues" evidence="6">
    <location>
        <begin position="607"/>
        <end position="620"/>
    </location>
</feature>
<keyword evidence="2" id="KW-0677">Repeat</keyword>
<dbReference type="InterPro" id="IPR050717">
    <property type="entry name" value="C2H2-ZF_Transcription_Reg"/>
</dbReference>
<dbReference type="InterPro" id="IPR036236">
    <property type="entry name" value="Znf_C2H2_sf"/>
</dbReference>
<dbReference type="OrthoDB" id="427030at2759"/>
<feature type="domain" description="C2H2-type" evidence="7">
    <location>
        <begin position="782"/>
        <end position="809"/>
    </location>
</feature>
<dbReference type="Gene3D" id="3.30.160.60">
    <property type="entry name" value="Classic Zinc Finger"/>
    <property type="match status" value="4"/>
</dbReference>
<feature type="domain" description="C2H2-type" evidence="7">
    <location>
        <begin position="754"/>
        <end position="781"/>
    </location>
</feature>
<dbReference type="GO" id="GO:0000977">
    <property type="term" value="F:RNA polymerase II transcription regulatory region sequence-specific DNA binding"/>
    <property type="evidence" value="ECO:0007669"/>
    <property type="project" value="TreeGrafter"/>
</dbReference>
<feature type="compositionally biased region" description="Low complexity" evidence="6">
    <location>
        <begin position="7"/>
        <end position="38"/>
    </location>
</feature>
<evidence type="ECO:0000256" key="2">
    <source>
        <dbReference type="ARBA" id="ARBA00022737"/>
    </source>
</evidence>
<dbReference type="FunFam" id="3.30.160.60:FF:002157">
    <property type="entry name" value="Transcription factor"/>
    <property type="match status" value="1"/>
</dbReference>
<feature type="compositionally biased region" description="Polar residues" evidence="6">
    <location>
        <begin position="359"/>
        <end position="371"/>
    </location>
</feature>
<feature type="compositionally biased region" description="Low complexity" evidence="6">
    <location>
        <begin position="514"/>
        <end position="566"/>
    </location>
</feature>
<evidence type="ECO:0000256" key="5">
    <source>
        <dbReference type="PROSITE-ProRule" id="PRU00042"/>
    </source>
</evidence>
<feature type="domain" description="C2H2-type" evidence="7">
    <location>
        <begin position="726"/>
        <end position="753"/>
    </location>
</feature>
<name>A0A8H7ZJ26_9ASCO</name>
<keyword evidence="3 5" id="KW-0863">Zinc-finger</keyword>
<feature type="region of interest" description="Disordered" evidence="6">
    <location>
        <begin position="352"/>
        <end position="450"/>
    </location>
</feature>
<evidence type="ECO:0000256" key="3">
    <source>
        <dbReference type="ARBA" id="ARBA00022771"/>
    </source>
</evidence>
<feature type="region of interest" description="Disordered" evidence="6">
    <location>
        <begin position="693"/>
        <end position="722"/>
    </location>
</feature>
<evidence type="ECO:0000313" key="9">
    <source>
        <dbReference type="Proteomes" id="UP000669133"/>
    </source>
</evidence>
<feature type="domain" description="C2H2-type" evidence="7">
    <location>
        <begin position="810"/>
        <end position="836"/>
    </location>
</feature>
<accession>A0A8H7ZJ26</accession>
<dbReference type="FunFam" id="3.30.160.60:FF:000624">
    <property type="entry name" value="zinc finger protein 697"/>
    <property type="match status" value="1"/>
</dbReference>
<keyword evidence="9" id="KW-1185">Reference proteome</keyword>
<feature type="compositionally biased region" description="Polar residues" evidence="6">
    <location>
        <begin position="39"/>
        <end position="53"/>
    </location>
</feature>
<protein>
    <submittedName>
        <fullName evidence="8">AZF1</fullName>
    </submittedName>
</protein>
<dbReference type="GO" id="GO:0008270">
    <property type="term" value="F:zinc ion binding"/>
    <property type="evidence" value="ECO:0007669"/>
    <property type="project" value="UniProtKB-KW"/>
</dbReference>
<evidence type="ECO:0000313" key="8">
    <source>
        <dbReference type="EMBL" id="KAG5421031.1"/>
    </source>
</evidence>
<dbReference type="GeneID" id="93648750"/>
<gene>
    <name evidence="8" type="ORF">I9W82_000121</name>
</gene>
<feature type="compositionally biased region" description="Low complexity" evidence="6">
    <location>
        <begin position="56"/>
        <end position="84"/>
    </location>
</feature>
<feature type="compositionally biased region" description="Polar residues" evidence="6">
    <location>
        <begin position="177"/>
        <end position="198"/>
    </location>
</feature>
<feature type="compositionally biased region" description="Low complexity" evidence="6">
    <location>
        <begin position="493"/>
        <end position="505"/>
    </location>
</feature>